<comment type="similarity">
    <text evidence="1">Belongs to the protein kinase superfamily. CAMK Ser/Thr protein kinase family.</text>
</comment>
<protein>
    <recommendedName>
        <fullName evidence="6">Ig-like domain-containing protein</fullName>
    </recommendedName>
</protein>
<dbReference type="PROSITE" id="PS50835">
    <property type="entry name" value="IG_LIKE"/>
    <property type="match status" value="1"/>
</dbReference>
<dbReference type="InterPro" id="IPR003599">
    <property type="entry name" value="Ig_sub"/>
</dbReference>
<dbReference type="AlphaFoldDB" id="A0A3B3CME5"/>
<dbReference type="PaxDb" id="30732-ENSOMEP00000018259"/>
<reference evidence="7" key="2">
    <citation type="submission" date="2025-09" db="UniProtKB">
        <authorList>
            <consortium name="Ensembl"/>
        </authorList>
    </citation>
    <scope>IDENTIFICATION</scope>
</reference>
<dbReference type="Gene3D" id="2.60.40.10">
    <property type="entry name" value="Immunoglobulins"/>
    <property type="match status" value="1"/>
</dbReference>
<evidence type="ECO:0000256" key="4">
    <source>
        <dbReference type="ARBA" id="ARBA00022840"/>
    </source>
</evidence>
<dbReference type="InterPro" id="IPR036179">
    <property type="entry name" value="Ig-like_dom_sf"/>
</dbReference>
<name>A0A3B3CME5_ORYME</name>
<dbReference type="InterPro" id="IPR013783">
    <property type="entry name" value="Ig-like_fold"/>
</dbReference>
<dbReference type="FunFam" id="2.60.40.10:FF:000145">
    <property type="entry name" value="Myosin light chain kinase, smooth muscle"/>
    <property type="match status" value="1"/>
</dbReference>
<keyword evidence="5" id="KW-0393">Immunoglobulin domain</keyword>
<dbReference type="Ensembl" id="ENSOMET00000027188.1">
    <property type="protein sequence ID" value="ENSOMEP00000018259.1"/>
    <property type="gene ID" value="ENSOMEG00000019954.1"/>
</dbReference>
<evidence type="ECO:0000256" key="1">
    <source>
        <dbReference type="ARBA" id="ARBA00006692"/>
    </source>
</evidence>
<feature type="domain" description="Ig-like" evidence="6">
    <location>
        <begin position="29"/>
        <end position="118"/>
    </location>
</feature>
<keyword evidence="8" id="KW-1185">Reference proteome</keyword>
<dbReference type="STRING" id="30732.ENSOMEP00000018259"/>
<dbReference type="SMART" id="SM00409">
    <property type="entry name" value="IG"/>
    <property type="match status" value="1"/>
</dbReference>
<evidence type="ECO:0000259" key="6">
    <source>
        <dbReference type="PROSITE" id="PS50835"/>
    </source>
</evidence>
<accession>A0A3B3CME5</accession>
<keyword evidence="2" id="KW-0677">Repeat</keyword>
<sequence>EYLSPLEEAMDFGVQEPRRTIDSRFRQPPAFMVTMADQSVIEGQEVTMSVRISGQPKPMLYWLRDRVTVKTGPRHIVRETTDGTFEMTIKSATRSDTGIYTCRIINEYGTKQCEARLEVKGKAYF</sequence>
<organism evidence="7 8">
    <name type="scientific">Oryzias melastigma</name>
    <name type="common">Marine medaka</name>
    <dbReference type="NCBI Taxonomy" id="30732"/>
    <lineage>
        <taxon>Eukaryota</taxon>
        <taxon>Metazoa</taxon>
        <taxon>Chordata</taxon>
        <taxon>Craniata</taxon>
        <taxon>Vertebrata</taxon>
        <taxon>Euteleostomi</taxon>
        <taxon>Actinopterygii</taxon>
        <taxon>Neopterygii</taxon>
        <taxon>Teleostei</taxon>
        <taxon>Neoteleostei</taxon>
        <taxon>Acanthomorphata</taxon>
        <taxon>Ovalentaria</taxon>
        <taxon>Atherinomorphae</taxon>
        <taxon>Beloniformes</taxon>
        <taxon>Adrianichthyidae</taxon>
        <taxon>Oryziinae</taxon>
        <taxon>Oryzias</taxon>
    </lineage>
</organism>
<dbReference type="Pfam" id="PF07679">
    <property type="entry name" value="I-set"/>
    <property type="match status" value="1"/>
</dbReference>
<keyword evidence="3" id="KW-0547">Nucleotide-binding</keyword>
<dbReference type="InterPro" id="IPR007110">
    <property type="entry name" value="Ig-like_dom"/>
</dbReference>
<evidence type="ECO:0000256" key="5">
    <source>
        <dbReference type="ARBA" id="ARBA00023319"/>
    </source>
</evidence>
<dbReference type="Proteomes" id="UP000261560">
    <property type="component" value="Unplaced"/>
</dbReference>
<reference evidence="7" key="1">
    <citation type="submission" date="2025-08" db="UniProtKB">
        <authorList>
            <consortium name="Ensembl"/>
        </authorList>
    </citation>
    <scope>IDENTIFICATION</scope>
</reference>
<dbReference type="GeneTree" id="ENSGT00940000163418"/>
<dbReference type="SUPFAM" id="SSF48726">
    <property type="entry name" value="Immunoglobulin"/>
    <property type="match status" value="1"/>
</dbReference>
<evidence type="ECO:0000256" key="3">
    <source>
        <dbReference type="ARBA" id="ARBA00022741"/>
    </source>
</evidence>
<evidence type="ECO:0000313" key="7">
    <source>
        <dbReference type="Ensembl" id="ENSOMEP00000018259.1"/>
    </source>
</evidence>
<evidence type="ECO:0000256" key="2">
    <source>
        <dbReference type="ARBA" id="ARBA00022737"/>
    </source>
</evidence>
<evidence type="ECO:0000313" key="8">
    <source>
        <dbReference type="Proteomes" id="UP000261560"/>
    </source>
</evidence>
<keyword evidence="4" id="KW-0067">ATP-binding</keyword>
<dbReference type="OMA" id="HVVCETE"/>
<proteinExistence type="inferred from homology"/>
<dbReference type="GO" id="GO:0005524">
    <property type="term" value="F:ATP binding"/>
    <property type="evidence" value="ECO:0007669"/>
    <property type="project" value="UniProtKB-KW"/>
</dbReference>
<dbReference type="InterPro" id="IPR013098">
    <property type="entry name" value="Ig_I-set"/>
</dbReference>
<dbReference type="PANTHER" id="PTHR47633">
    <property type="entry name" value="IMMUNOGLOBULIN"/>
    <property type="match status" value="1"/>
</dbReference>